<name>A0A2D0IKH8_9GAMM</name>
<gene>
    <name evidence="2" type="ORF">BDE27_0759</name>
    <name evidence="1" type="ORF">Xehl_03823</name>
</gene>
<proteinExistence type="predicted"/>
<evidence type="ECO:0000313" key="4">
    <source>
        <dbReference type="Proteomes" id="UP000283568"/>
    </source>
</evidence>
<protein>
    <submittedName>
        <fullName evidence="1">Uncharacterized protein</fullName>
    </submittedName>
</protein>
<dbReference type="EMBL" id="NIBT01000032">
    <property type="protein sequence ID" value="PHM22268.1"/>
    <property type="molecule type" value="Genomic_DNA"/>
</dbReference>
<evidence type="ECO:0000313" key="3">
    <source>
        <dbReference type="Proteomes" id="UP000225605"/>
    </source>
</evidence>
<evidence type="ECO:0000313" key="1">
    <source>
        <dbReference type="EMBL" id="PHM22268.1"/>
    </source>
</evidence>
<organism evidence="1 3">
    <name type="scientific">Xenorhabdus ehlersii</name>
    <dbReference type="NCBI Taxonomy" id="290111"/>
    <lineage>
        <taxon>Bacteria</taxon>
        <taxon>Pseudomonadati</taxon>
        <taxon>Pseudomonadota</taxon>
        <taxon>Gammaproteobacteria</taxon>
        <taxon>Enterobacterales</taxon>
        <taxon>Morganellaceae</taxon>
        <taxon>Xenorhabdus</taxon>
    </lineage>
</organism>
<dbReference type="AlphaFoldDB" id="A0A2D0IKH8"/>
<reference evidence="2 4" key="2">
    <citation type="submission" date="2018-09" db="EMBL/GenBank/DDBJ databases">
        <title>Genomic Encyclopedia of Archaeal and Bacterial Type Strains, Phase II (KMG-II): from individual species to whole genera.</title>
        <authorList>
            <person name="Goeker M."/>
        </authorList>
    </citation>
    <scope>NUCLEOTIDE SEQUENCE [LARGE SCALE GENOMIC DNA]</scope>
    <source>
        <strain evidence="2 4">DSM 16337</strain>
    </source>
</reference>
<comment type="caution">
    <text evidence="1">The sequence shown here is derived from an EMBL/GenBank/DDBJ whole genome shotgun (WGS) entry which is preliminary data.</text>
</comment>
<accession>A0A2D0IKH8</accession>
<dbReference type="Proteomes" id="UP000283568">
    <property type="component" value="Unassembled WGS sequence"/>
</dbReference>
<reference evidence="1 3" key="1">
    <citation type="journal article" date="2017" name="Nat. Microbiol.">
        <title>Natural product diversity associated with the nematode symbionts Photorhabdus and Xenorhabdus.</title>
        <authorList>
            <person name="Tobias N.J."/>
            <person name="Wolff H."/>
            <person name="Djahanschiri B."/>
            <person name="Grundmann F."/>
            <person name="Kronenwerth M."/>
            <person name="Shi Y.M."/>
            <person name="Simonyi S."/>
            <person name="Grun P."/>
            <person name="Shapiro-Ilan D."/>
            <person name="Pidot S.J."/>
            <person name="Stinear T.P."/>
            <person name="Ebersberger I."/>
            <person name="Bode H.B."/>
        </authorList>
    </citation>
    <scope>NUCLEOTIDE SEQUENCE [LARGE SCALE GENOMIC DNA]</scope>
    <source>
        <strain evidence="1 3">DSM 16337</strain>
    </source>
</reference>
<sequence>MRYICALLEADIVRHLNPRLAMKVSRSHSETG</sequence>
<dbReference type="EMBL" id="RAQI01000001">
    <property type="protein sequence ID" value="RKE93064.1"/>
    <property type="molecule type" value="Genomic_DNA"/>
</dbReference>
<evidence type="ECO:0000313" key="2">
    <source>
        <dbReference type="EMBL" id="RKE93064.1"/>
    </source>
</evidence>
<keyword evidence="4" id="KW-1185">Reference proteome</keyword>
<dbReference type="Proteomes" id="UP000225605">
    <property type="component" value="Unassembled WGS sequence"/>
</dbReference>